<evidence type="ECO:0000256" key="4">
    <source>
        <dbReference type="ARBA" id="ARBA00022475"/>
    </source>
</evidence>
<keyword evidence="7 8" id="KW-0472">Membrane</keyword>
<dbReference type="EMBL" id="JAMQJZ010000026">
    <property type="protein sequence ID" value="MDC3422690.1"/>
    <property type="molecule type" value="Genomic_DNA"/>
</dbReference>
<evidence type="ECO:0000313" key="10">
    <source>
        <dbReference type="Proteomes" id="UP001145072"/>
    </source>
</evidence>
<dbReference type="SUPFAM" id="SSF81345">
    <property type="entry name" value="ABC transporter involved in vitamin B12 uptake, BtuC"/>
    <property type="match status" value="1"/>
</dbReference>
<comment type="similarity">
    <text evidence="2">Belongs to the binding-protein-dependent transport system permease family. FecCD subfamily.</text>
</comment>
<evidence type="ECO:0000256" key="7">
    <source>
        <dbReference type="ARBA" id="ARBA00023136"/>
    </source>
</evidence>
<sequence>MKALKSRTRRTLLVAIILMMGMLGTLLINLNLGVVAISPIEVMKTLIGQGTENNSMVLFHFRLPRIVIALLIGAAMAISGAILQSITHNELADPGIIGINAGAGFAVVLYIYLFQGAGASTTSVFLLPLTALAGSMLAAILIYAISWKNGITPIRLILVGIGINSAFAALIIMFQLKMDPNDFTRATVWLSGNIAGTDWTYVLALLPWVLLLIPLAIYQSNMLNTLHLGDDIAKGLGTNVERHRLFLLFIAVALAGSSVAVGGGIAFIGLITPHLSKKLVGTNHASFLPITALMGAFILLLSDTIGRNILSPSEIPVGLIVSLVGGSYFIYLLMKS</sequence>
<dbReference type="CDD" id="cd06550">
    <property type="entry name" value="TM_ABC_iron-siderophores_like"/>
    <property type="match status" value="1"/>
</dbReference>
<proteinExistence type="inferred from homology"/>
<evidence type="ECO:0000256" key="3">
    <source>
        <dbReference type="ARBA" id="ARBA00022448"/>
    </source>
</evidence>
<dbReference type="AlphaFoldDB" id="A0A9X3WN23"/>
<feature type="transmembrane region" description="Helical" evidence="8">
    <location>
        <begin position="12"/>
        <end position="37"/>
    </location>
</feature>
<comment type="caution">
    <text evidence="9">The sequence shown here is derived from an EMBL/GenBank/DDBJ whole genome shotgun (WGS) entry which is preliminary data.</text>
</comment>
<keyword evidence="3" id="KW-0813">Transport</keyword>
<feature type="transmembrane region" description="Helical" evidence="8">
    <location>
        <begin position="284"/>
        <end position="302"/>
    </location>
</feature>
<organism evidence="9 10">
    <name type="scientific">Aquibacillus koreensis</name>
    <dbReference type="NCBI Taxonomy" id="279446"/>
    <lineage>
        <taxon>Bacteria</taxon>
        <taxon>Bacillati</taxon>
        <taxon>Bacillota</taxon>
        <taxon>Bacilli</taxon>
        <taxon>Bacillales</taxon>
        <taxon>Bacillaceae</taxon>
        <taxon>Aquibacillus</taxon>
    </lineage>
</organism>
<dbReference type="InterPro" id="IPR000522">
    <property type="entry name" value="ABC_transptr_permease_BtuC"/>
</dbReference>
<keyword evidence="10" id="KW-1185">Reference proteome</keyword>
<name>A0A9X3WN23_9BACI</name>
<dbReference type="PANTHER" id="PTHR30472:SF64">
    <property type="entry name" value="IRON(3+)-HYDROXAMATE IMPORT SYSTEM PERMEASE PROTEIN FHUG"/>
    <property type="match status" value="1"/>
</dbReference>
<comment type="subcellular location">
    <subcellularLocation>
        <location evidence="1">Cell membrane</location>
        <topology evidence="1">Multi-pass membrane protein</topology>
    </subcellularLocation>
</comment>
<dbReference type="RefSeq" id="WP_259868235.1">
    <property type="nucleotide sequence ID" value="NZ_JAMQJZ010000026.1"/>
</dbReference>
<evidence type="ECO:0000256" key="2">
    <source>
        <dbReference type="ARBA" id="ARBA00007935"/>
    </source>
</evidence>
<dbReference type="Proteomes" id="UP001145072">
    <property type="component" value="Unassembled WGS sequence"/>
</dbReference>
<protein>
    <submittedName>
        <fullName evidence="9">Iron ABC transporter permease</fullName>
    </submittedName>
</protein>
<accession>A0A9X3WN23</accession>
<feature type="transmembrane region" description="Helical" evidence="8">
    <location>
        <begin position="125"/>
        <end position="144"/>
    </location>
</feature>
<reference evidence="9" key="1">
    <citation type="submission" date="2022-06" db="EMBL/GenBank/DDBJ databases">
        <title>Aquibacillus sp. a new bacterium isolated from soil saline samples.</title>
        <authorList>
            <person name="Galisteo C."/>
            <person name="De La Haba R."/>
            <person name="Sanchez-Porro C."/>
            <person name="Ventosa A."/>
        </authorList>
    </citation>
    <scope>NUCLEOTIDE SEQUENCE</scope>
    <source>
        <strain evidence="9">JCM 12387</strain>
    </source>
</reference>
<feature type="transmembrane region" description="Helical" evidence="8">
    <location>
        <begin position="156"/>
        <end position="176"/>
    </location>
</feature>
<keyword evidence="4" id="KW-1003">Cell membrane</keyword>
<feature type="transmembrane region" description="Helical" evidence="8">
    <location>
        <begin position="95"/>
        <end position="113"/>
    </location>
</feature>
<evidence type="ECO:0000313" key="9">
    <source>
        <dbReference type="EMBL" id="MDC3422690.1"/>
    </source>
</evidence>
<gene>
    <name evidence="9" type="ORF">NC661_20260</name>
</gene>
<feature type="transmembrane region" description="Helical" evidence="8">
    <location>
        <begin position="245"/>
        <end position="272"/>
    </location>
</feature>
<dbReference type="GO" id="GO:0022857">
    <property type="term" value="F:transmembrane transporter activity"/>
    <property type="evidence" value="ECO:0007669"/>
    <property type="project" value="InterPro"/>
</dbReference>
<keyword evidence="6 8" id="KW-1133">Transmembrane helix</keyword>
<dbReference type="Gene3D" id="1.10.3470.10">
    <property type="entry name" value="ABC transporter involved in vitamin B12 uptake, BtuC"/>
    <property type="match status" value="1"/>
</dbReference>
<evidence type="ECO:0000256" key="5">
    <source>
        <dbReference type="ARBA" id="ARBA00022692"/>
    </source>
</evidence>
<evidence type="ECO:0000256" key="6">
    <source>
        <dbReference type="ARBA" id="ARBA00022989"/>
    </source>
</evidence>
<dbReference type="FunFam" id="1.10.3470.10:FF:000001">
    <property type="entry name" value="Vitamin B12 ABC transporter permease BtuC"/>
    <property type="match status" value="1"/>
</dbReference>
<dbReference type="GO" id="GO:0033214">
    <property type="term" value="P:siderophore-iron import into cell"/>
    <property type="evidence" value="ECO:0007669"/>
    <property type="project" value="TreeGrafter"/>
</dbReference>
<dbReference type="Pfam" id="PF01032">
    <property type="entry name" value="FecCD"/>
    <property type="match status" value="1"/>
</dbReference>
<dbReference type="GO" id="GO:0005886">
    <property type="term" value="C:plasma membrane"/>
    <property type="evidence" value="ECO:0007669"/>
    <property type="project" value="UniProtKB-SubCell"/>
</dbReference>
<feature type="transmembrane region" description="Helical" evidence="8">
    <location>
        <begin position="314"/>
        <end position="334"/>
    </location>
</feature>
<evidence type="ECO:0000256" key="1">
    <source>
        <dbReference type="ARBA" id="ARBA00004651"/>
    </source>
</evidence>
<dbReference type="InterPro" id="IPR037294">
    <property type="entry name" value="ABC_BtuC-like"/>
</dbReference>
<feature type="transmembrane region" description="Helical" evidence="8">
    <location>
        <begin position="199"/>
        <end position="218"/>
    </location>
</feature>
<dbReference type="PANTHER" id="PTHR30472">
    <property type="entry name" value="FERRIC ENTEROBACTIN TRANSPORT SYSTEM PERMEASE PROTEIN"/>
    <property type="match status" value="1"/>
</dbReference>
<feature type="transmembrane region" description="Helical" evidence="8">
    <location>
        <begin position="63"/>
        <end position="83"/>
    </location>
</feature>
<evidence type="ECO:0000256" key="8">
    <source>
        <dbReference type="SAM" id="Phobius"/>
    </source>
</evidence>
<keyword evidence="5 8" id="KW-0812">Transmembrane</keyword>